<dbReference type="Gene3D" id="4.10.220.110">
    <property type="match status" value="1"/>
</dbReference>
<name>A0ABP8BJA3_9SPHI</name>
<dbReference type="SUPFAM" id="SSF69349">
    <property type="entry name" value="Phage fibre proteins"/>
    <property type="match status" value="1"/>
</dbReference>
<evidence type="ECO:0000313" key="2">
    <source>
        <dbReference type="EMBL" id="GAA4207986.1"/>
    </source>
</evidence>
<evidence type="ECO:0000313" key="3">
    <source>
        <dbReference type="Proteomes" id="UP001501772"/>
    </source>
</evidence>
<organism evidence="2 3">
    <name type="scientific">Pedobacter jeongneungensis</name>
    <dbReference type="NCBI Taxonomy" id="947309"/>
    <lineage>
        <taxon>Bacteria</taxon>
        <taxon>Pseudomonadati</taxon>
        <taxon>Bacteroidota</taxon>
        <taxon>Sphingobacteriia</taxon>
        <taxon>Sphingobacteriales</taxon>
        <taxon>Sphingobacteriaceae</taxon>
        <taxon>Pedobacter</taxon>
    </lineage>
</organism>
<dbReference type="EMBL" id="BAABBY010000007">
    <property type="protein sequence ID" value="GAA4207986.1"/>
    <property type="molecule type" value="Genomic_DNA"/>
</dbReference>
<dbReference type="InterPro" id="IPR006531">
    <property type="entry name" value="Gp5/Vgr_OB"/>
</dbReference>
<comment type="caution">
    <text evidence="2">The sequence shown here is derived from an EMBL/GenBank/DDBJ whole genome shotgun (WGS) entry which is preliminary data.</text>
</comment>
<dbReference type="RefSeq" id="WP_344852377.1">
    <property type="nucleotide sequence ID" value="NZ_BAABBY010000007.1"/>
</dbReference>
<keyword evidence="3" id="KW-1185">Reference proteome</keyword>
<gene>
    <name evidence="2" type="ORF">GCM10022289_31230</name>
</gene>
<reference evidence="3" key="1">
    <citation type="journal article" date="2019" name="Int. J. Syst. Evol. Microbiol.">
        <title>The Global Catalogue of Microorganisms (GCM) 10K type strain sequencing project: providing services to taxonomists for standard genome sequencing and annotation.</title>
        <authorList>
            <consortium name="The Broad Institute Genomics Platform"/>
            <consortium name="The Broad Institute Genome Sequencing Center for Infectious Disease"/>
            <person name="Wu L."/>
            <person name="Ma J."/>
        </authorList>
    </citation>
    <scope>NUCLEOTIDE SEQUENCE [LARGE SCALE GENOMIC DNA]</scope>
    <source>
        <strain evidence="3">JCM 17626</strain>
    </source>
</reference>
<dbReference type="Pfam" id="PF05954">
    <property type="entry name" value="Phage_GPD"/>
    <property type="match status" value="1"/>
</dbReference>
<dbReference type="Proteomes" id="UP001501772">
    <property type="component" value="Unassembled WGS sequence"/>
</dbReference>
<dbReference type="InterPro" id="IPR037026">
    <property type="entry name" value="Vgr_OB-fold_dom_sf"/>
</dbReference>
<dbReference type="SUPFAM" id="SSF69279">
    <property type="entry name" value="Phage tail proteins"/>
    <property type="match status" value="1"/>
</dbReference>
<feature type="domain" description="Gp5/Type VI secretion system Vgr protein OB-fold" evidence="1">
    <location>
        <begin position="366"/>
        <end position="445"/>
    </location>
</feature>
<dbReference type="Gene3D" id="2.40.50.230">
    <property type="entry name" value="Gp5 N-terminal domain"/>
    <property type="match status" value="1"/>
</dbReference>
<accession>A0ABP8BJA3</accession>
<dbReference type="Gene3D" id="2.30.110.50">
    <property type="match status" value="1"/>
</dbReference>
<dbReference type="SUPFAM" id="SSF69255">
    <property type="entry name" value="gp5 N-terminal domain-like"/>
    <property type="match status" value="1"/>
</dbReference>
<sequence length="623" mass="67874">MSTANKVRAEIFVDGGKISHFTYLKLSQSFNNHHEFELHLSLFDLGFAGTFDVYQSRNWIGKDITIELFSALGQSANKFKGLVTKISVIKAHGQSGGYVLSGYSPTIKLDGGAIMRSFNQLNLEAITAKVLKAGGVEVQINVNRNATLGYFTQYKESNFDFINRISALYGEWFFYNGEQLCFGMPDKLEEIQLVYGRDIEQMDFSMRVAHLNFSNYSYNSENDQVLSATAKPDTGGLSEHSLFAIQQSQETFNEENNTPLRNRITSQKELDDILKVKKAAVSNDLVGINAVGDNPAVALGKIVKIINSQREELNFVEQDEGSYLVLSVTHEIQSNNEYKNHFYGIDAGADVIPVYNIKIPIAESQIAKVVDNNDPKGMGRVKVQMLWQTGADKTEWIRVLTPDAGSSDKVSKNRGFAFVPETGDQVLIGFRYNDANRPFVMGSMYHGKIGAGGGETNKTKSLTTRSGCSVILDDSKGSATVKDPSGNILVMHGDGTITLTAPNTFTINTKDFIINASNSIAINAQPGEEGGGEGTININAKKSITTVAQDENITTSAKKDISFTSHTENIKLTSSAKDIAINADNGTLKTSSKKAALSSTDEMNLDGGTLAKIGATDVEINQS</sequence>
<protein>
    <submittedName>
        <fullName evidence="2">Phage baseplate assembly protein V</fullName>
    </submittedName>
</protein>
<proteinExistence type="predicted"/>
<dbReference type="Gene3D" id="3.55.50.10">
    <property type="entry name" value="Baseplate protein-like domains"/>
    <property type="match status" value="1"/>
</dbReference>
<dbReference type="Pfam" id="PF04717">
    <property type="entry name" value="Phage_base_V"/>
    <property type="match status" value="1"/>
</dbReference>
<evidence type="ECO:0000259" key="1">
    <source>
        <dbReference type="Pfam" id="PF04717"/>
    </source>
</evidence>